<dbReference type="Pfam" id="PF12802">
    <property type="entry name" value="MarR_2"/>
    <property type="match status" value="1"/>
</dbReference>
<protein>
    <submittedName>
        <fullName evidence="3">DNA-binding transcriptional regulator, MarR family</fullName>
    </submittedName>
</protein>
<dbReference type="PANTHER" id="PTHR33164:SF58">
    <property type="entry name" value="DNA-BINDING TRANSCRIPTIONAL REPRESSOR SCOC"/>
    <property type="match status" value="1"/>
</dbReference>
<dbReference type="Gene3D" id="1.10.10.10">
    <property type="entry name" value="Winged helix-like DNA-binding domain superfamily/Winged helix DNA-binding domain"/>
    <property type="match status" value="1"/>
</dbReference>
<dbReference type="PROSITE" id="PS50995">
    <property type="entry name" value="HTH_MARR_2"/>
    <property type="match status" value="1"/>
</dbReference>
<reference evidence="4" key="1">
    <citation type="submission" date="2016-10" db="EMBL/GenBank/DDBJ databases">
        <authorList>
            <person name="Varghese N."/>
            <person name="Submissions S."/>
        </authorList>
    </citation>
    <scope>NUCLEOTIDE SEQUENCE [LARGE SCALE GENOMIC DNA]</scope>
    <source>
        <strain evidence="4">SP</strain>
    </source>
</reference>
<dbReference type="GO" id="GO:0003677">
    <property type="term" value="F:DNA binding"/>
    <property type="evidence" value="ECO:0007669"/>
    <property type="project" value="UniProtKB-KW"/>
</dbReference>
<dbReference type="GO" id="GO:0006950">
    <property type="term" value="P:response to stress"/>
    <property type="evidence" value="ECO:0007669"/>
    <property type="project" value="TreeGrafter"/>
</dbReference>
<dbReference type="GO" id="GO:0003700">
    <property type="term" value="F:DNA-binding transcription factor activity"/>
    <property type="evidence" value="ECO:0007669"/>
    <property type="project" value="InterPro"/>
</dbReference>
<dbReference type="STRING" id="1503961.SAMN05421736_101769"/>
<dbReference type="InterPro" id="IPR000835">
    <property type="entry name" value="HTH_MarR-typ"/>
</dbReference>
<evidence type="ECO:0000313" key="4">
    <source>
        <dbReference type="Proteomes" id="UP000198935"/>
    </source>
</evidence>
<dbReference type="SUPFAM" id="SSF46785">
    <property type="entry name" value="Winged helix' DNA-binding domain"/>
    <property type="match status" value="1"/>
</dbReference>
<organism evidence="3 4">
    <name type="scientific">Evansella caseinilytica</name>
    <dbReference type="NCBI Taxonomy" id="1503961"/>
    <lineage>
        <taxon>Bacteria</taxon>
        <taxon>Bacillati</taxon>
        <taxon>Bacillota</taxon>
        <taxon>Bacilli</taxon>
        <taxon>Bacillales</taxon>
        <taxon>Bacillaceae</taxon>
        <taxon>Evansella</taxon>
    </lineage>
</organism>
<accession>A0A1H3IC16</accession>
<dbReference type="PANTHER" id="PTHR33164">
    <property type="entry name" value="TRANSCRIPTIONAL REGULATOR, MARR FAMILY"/>
    <property type="match status" value="1"/>
</dbReference>
<dbReference type="AlphaFoldDB" id="A0A1H3IC16"/>
<keyword evidence="4" id="KW-1185">Reference proteome</keyword>
<dbReference type="InterPro" id="IPR036388">
    <property type="entry name" value="WH-like_DNA-bd_sf"/>
</dbReference>
<dbReference type="PRINTS" id="PR00598">
    <property type="entry name" value="HTHMARR"/>
</dbReference>
<dbReference type="EMBL" id="FNPI01000001">
    <property type="protein sequence ID" value="SDY24809.1"/>
    <property type="molecule type" value="Genomic_DNA"/>
</dbReference>
<evidence type="ECO:0000256" key="1">
    <source>
        <dbReference type="ARBA" id="ARBA00023125"/>
    </source>
</evidence>
<feature type="domain" description="HTH marR-type" evidence="2">
    <location>
        <begin position="4"/>
        <end position="138"/>
    </location>
</feature>
<proteinExistence type="predicted"/>
<dbReference type="Proteomes" id="UP000198935">
    <property type="component" value="Unassembled WGS sequence"/>
</dbReference>
<evidence type="ECO:0000313" key="3">
    <source>
        <dbReference type="EMBL" id="SDY24809.1"/>
    </source>
</evidence>
<dbReference type="SMART" id="SM00347">
    <property type="entry name" value="HTH_MARR"/>
    <property type="match status" value="1"/>
</dbReference>
<name>A0A1H3IC16_9BACI</name>
<keyword evidence="1 3" id="KW-0238">DNA-binding</keyword>
<dbReference type="InterPro" id="IPR039422">
    <property type="entry name" value="MarR/SlyA-like"/>
</dbReference>
<gene>
    <name evidence="3" type="ORF">SAMN05421736_101769</name>
</gene>
<sequence>MEHQQYIFGGLFILANKLQIHGDKFLAADGITLRQWLLTAVILQFNDGHPTLSEVANQMGTSHQNVRQLANKLQERGFLMIEKDEKDARAIRLKLTEKSVDFWKKKETENERFMKELFRDLNEQELDFIANGIHKLVNKIEHWPL</sequence>
<evidence type="ECO:0000259" key="2">
    <source>
        <dbReference type="PROSITE" id="PS50995"/>
    </source>
</evidence>
<dbReference type="InterPro" id="IPR036390">
    <property type="entry name" value="WH_DNA-bd_sf"/>
</dbReference>